<dbReference type="AlphaFoldDB" id="A0ABD0P4W6"/>
<evidence type="ECO:0000313" key="2">
    <source>
        <dbReference type="Proteomes" id="UP001529510"/>
    </source>
</evidence>
<feature type="non-terminal residue" evidence="1">
    <location>
        <position position="1"/>
    </location>
</feature>
<dbReference type="EMBL" id="JAMKFB020000017">
    <property type="protein sequence ID" value="KAL0169127.1"/>
    <property type="molecule type" value="Genomic_DNA"/>
</dbReference>
<organism evidence="1 2">
    <name type="scientific">Cirrhinus mrigala</name>
    <name type="common">Mrigala</name>
    <dbReference type="NCBI Taxonomy" id="683832"/>
    <lineage>
        <taxon>Eukaryota</taxon>
        <taxon>Metazoa</taxon>
        <taxon>Chordata</taxon>
        <taxon>Craniata</taxon>
        <taxon>Vertebrata</taxon>
        <taxon>Euteleostomi</taxon>
        <taxon>Actinopterygii</taxon>
        <taxon>Neopterygii</taxon>
        <taxon>Teleostei</taxon>
        <taxon>Ostariophysi</taxon>
        <taxon>Cypriniformes</taxon>
        <taxon>Cyprinidae</taxon>
        <taxon>Labeoninae</taxon>
        <taxon>Labeonini</taxon>
        <taxon>Cirrhinus</taxon>
    </lineage>
</organism>
<dbReference type="Proteomes" id="UP001529510">
    <property type="component" value="Unassembled WGS sequence"/>
</dbReference>
<accession>A0ABD0P4W6</accession>
<sequence>EVCTGVDEDEDMETGLSPVLNNEGLNYLMFRAESPDSVQTDSSTPTEDR</sequence>
<comment type="caution">
    <text evidence="1">The sequence shown here is derived from an EMBL/GenBank/DDBJ whole genome shotgun (WGS) entry which is preliminary data.</text>
</comment>
<gene>
    <name evidence="1" type="ORF">M9458_033723</name>
</gene>
<evidence type="ECO:0000313" key="1">
    <source>
        <dbReference type="EMBL" id="KAL0169127.1"/>
    </source>
</evidence>
<protein>
    <submittedName>
        <fullName evidence="1">Uncharacterized protein</fullName>
    </submittedName>
</protein>
<keyword evidence="2" id="KW-1185">Reference proteome</keyword>
<proteinExistence type="predicted"/>
<reference evidence="1 2" key="1">
    <citation type="submission" date="2024-05" db="EMBL/GenBank/DDBJ databases">
        <title>Genome sequencing and assembly of Indian major carp, Cirrhinus mrigala (Hamilton, 1822).</title>
        <authorList>
            <person name="Mohindra V."/>
            <person name="Chowdhury L.M."/>
            <person name="Lal K."/>
            <person name="Jena J.K."/>
        </authorList>
    </citation>
    <scope>NUCLEOTIDE SEQUENCE [LARGE SCALE GENOMIC DNA]</scope>
    <source>
        <strain evidence="1">CM1030</strain>
        <tissue evidence="1">Blood</tissue>
    </source>
</reference>
<name>A0ABD0P4W6_CIRMR</name>